<dbReference type="RefSeq" id="WP_006857022.1">
    <property type="nucleotide sequence ID" value="NZ_GG692721.1"/>
</dbReference>
<accession>C7GAK1</accession>
<name>C7GAK1_9FIRM</name>
<evidence type="ECO:0000256" key="1">
    <source>
        <dbReference type="SAM" id="MobiDB-lite"/>
    </source>
</evidence>
<reference evidence="2 3" key="1">
    <citation type="submission" date="2009-08" db="EMBL/GenBank/DDBJ databases">
        <authorList>
            <person name="Weinstock G."/>
            <person name="Sodergren E."/>
            <person name="Clifton S."/>
            <person name="Fulton L."/>
            <person name="Fulton B."/>
            <person name="Courtney L."/>
            <person name="Fronick C."/>
            <person name="Harrison M."/>
            <person name="Strong C."/>
            <person name="Farmer C."/>
            <person name="Delahaunty K."/>
            <person name="Markovic C."/>
            <person name="Hall O."/>
            <person name="Minx P."/>
            <person name="Tomlinson C."/>
            <person name="Mitreva M."/>
            <person name="Nelson J."/>
            <person name="Hou S."/>
            <person name="Wollam A."/>
            <person name="Pepin K.H."/>
            <person name="Johnson M."/>
            <person name="Bhonagiri V."/>
            <person name="Nash W.E."/>
            <person name="Warren W."/>
            <person name="Chinwalla A."/>
            <person name="Mardis E.R."/>
            <person name="Wilson R.K."/>
        </authorList>
    </citation>
    <scope>NUCLEOTIDE SEQUENCE [LARGE SCALE GENOMIC DNA]</scope>
    <source>
        <strain evidence="2 3">L1-82</strain>
    </source>
</reference>
<organism evidence="2 3">
    <name type="scientific">Roseburia intestinalis L1-82</name>
    <dbReference type="NCBI Taxonomy" id="536231"/>
    <lineage>
        <taxon>Bacteria</taxon>
        <taxon>Bacillati</taxon>
        <taxon>Bacillota</taxon>
        <taxon>Clostridia</taxon>
        <taxon>Lachnospirales</taxon>
        <taxon>Lachnospiraceae</taxon>
        <taxon>Roseburia</taxon>
    </lineage>
</organism>
<evidence type="ECO:0000313" key="2">
    <source>
        <dbReference type="EMBL" id="EEV01178.1"/>
    </source>
</evidence>
<dbReference type="AlphaFoldDB" id="C7GAK1"/>
<protein>
    <submittedName>
        <fullName evidence="2">Uncharacterized protein</fullName>
    </submittedName>
</protein>
<evidence type="ECO:0000313" key="3">
    <source>
        <dbReference type="Proteomes" id="UP000004828"/>
    </source>
</evidence>
<gene>
    <name evidence="2" type="ORF">ROSINTL182_06931</name>
</gene>
<comment type="caution">
    <text evidence="2">The sequence shown here is derived from an EMBL/GenBank/DDBJ whole genome shotgun (WGS) entry which is preliminary data.</text>
</comment>
<dbReference type="HOGENOM" id="CLU_3140252_0_0_9"/>
<sequence>MKRPEDSGNHTGLKRPEDSGNRTGLKKQKDEKNRYVFVSREQGKLIADI</sequence>
<dbReference type="GeneID" id="61435435"/>
<feature type="compositionally biased region" description="Basic and acidic residues" evidence="1">
    <location>
        <begin position="1"/>
        <end position="20"/>
    </location>
</feature>
<feature type="region of interest" description="Disordered" evidence="1">
    <location>
        <begin position="1"/>
        <end position="36"/>
    </location>
</feature>
<dbReference type="EMBL" id="ABYJ02000093">
    <property type="protein sequence ID" value="EEV01178.1"/>
    <property type="molecule type" value="Genomic_DNA"/>
</dbReference>
<proteinExistence type="predicted"/>
<dbReference type="Proteomes" id="UP000004828">
    <property type="component" value="Unassembled WGS sequence"/>
</dbReference>